<dbReference type="AlphaFoldDB" id="A0A6V8LS07"/>
<evidence type="ECO:0000313" key="2">
    <source>
        <dbReference type="EMBL" id="GFJ95535.1"/>
    </source>
</evidence>
<keyword evidence="3" id="KW-1185">Reference proteome</keyword>
<dbReference type="InterPro" id="IPR046858">
    <property type="entry name" value="ChrB_N"/>
</dbReference>
<dbReference type="EMBL" id="BLPG01000001">
    <property type="protein sequence ID" value="GFJ95535.1"/>
    <property type="molecule type" value="Genomic_DNA"/>
</dbReference>
<comment type="caution">
    <text evidence="2">The sequence shown here is derived from an EMBL/GenBank/DDBJ whole genome shotgun (WGS) entry which is preliminary data.</text>
</comment>
<evidence type="ECO:0000313" key="3">
    <source>
        <dbReference type="Proteomes" id="UP000482960"/>
    </source>
</evidence>
<accession>A0A6V8LS07</accession>
<dbReference type="RefSeq" id="WP_173083145.1">
    <property type="nucleotide sequence ID" value="NZ_BAABJB010000021.1"/>
</dbReference>
<dbReference type="Pfam" id="PF20229">
    <property type="entry name" value="ChrB_N"/>
    <property type="match status" value="1"/>
</dbReference>
<name>A0A6V8LS07_9ACTN</name>
<evidence type="ECO:0000259" key="1">
    <source>
        <dbReference type="Pfam" id="PF20229"/>
    </source>
</evidence>
<dbReference type="Proteomes" id="UP000482960">
    <property type="component" value="Unassembled WGS sequence"/>
</dbReference>
<reference evidence="2 3" key="2">
    <citation type="submission" date="2020-03" db="EMBL/GenBank/DDBJ databases">
        <authorList>
            <person name="Ichikawa N."/>
            <person name="Kimura A."/>
            <person name="Kitahashi Y."/>
            <person name="Uohara A."/>
        </authorList>
    </citation>
    <scope>NUCLEOTIDE SEQUENCE [LARGE SCALE GENOMIC DNA]</scope>
    <source>
        <strain evidence="2 3">NBRC 108638</strain>
    </source>
</reference>
<feature type="domain" description="ChrB N-terminal" evidence="1">
    <location>
        <begin position="21"/>
        <end position="102"/>
    </location>
</feature>
<organism evidence="2 3">
    <name type="scientific">Phytohabitans rumicis</name>
    <dbReference type="NCBI Taxonomy" id="1076125"/>
    <lineage>
        <taxon>Bacteria</taxon>
        <taxon>Bacillati</taxon>
        <taxon>Actinomycetota</taxon>
        <taxon>Actinomycetes</taxon>
        <taxon>Micromonosporales</taxon>
        <taxon>Micromonosporaceae</taxon>
    </lineage>
</organism>
<protein>
    <recommendedName>
        <fullName evidence="1">ChrB N-terminal domain-containing protein</fullName>
    </recommendedName>
</protein>
<reference evidence="2 3" key="1">
    <citation type="submission" date="2020-03" db="EMBL/GenBank/DDBJ databases">
        <title>Whole genome shotgun sequence of Phytohabitans rumicis NBRC 108638.</title>
        <authorList>
            <person name="Komaki H."/>
            <person name="Tamura T."/>
        </authorList>
    </citation>
    <scope>NUCLEOTIDE SEQUENCE [LARGE SCALE GENOMIC DNA]</scope>
    <source>
        <strain evidence="2 3">NBRC 108638</strain>
    </source>
</reference>
<proteinExistence type="predicted"/>
<gene>
    <name evidence="2" type="ORF">Prum_091770</name>
</gene>
<sequence length="159" mass="17205">MSTGEWVLLSYRVPREPSTPRIAIWRNLKRLGVAQLGDGLVGLPADARTRESLEWVADDVLAAGGSASVWLARPASAAQERDLAGQMAAARASEYEKVTAQAQAAGALTGRDRDAAVRRLRAELHRIRRRDFFPPPQREIAQQAIRDLATGAPVIGAVS</sequence>